<evidence type="ECO:0000313" key="1">
    <source>
        <dbReference type="EMBL" id="MCM3712684.1"/>
    </source>
</evidence>
<dbReference type="EMBL" id="JAMBOL010000001">
    <property type="protein sequence ID" value="MCM3712684.1"/>
    <property type="molecule type" value="Genomic_DNA"/>
</dbReference>
<name>A0A9X2ILB6_9BACI</name>
<keyword evidence="2" id="KW-1185">Reference proteome</keyword>
<protein>
    <submittedName>
        <fullName evidence="1">Post-transcriptional regulator</fullName>
    </submittedName>
</protein>
<sequence length="93" mass="11452">MKEKQQFEVWREDVEPALISKLDEFHFLGYERVTIEEIWECVLYQLRKQKGFLHFHAFVNQVMTLKPQTYMNWLTVKSYQEPADWFAEFETEK</sequence>
<dbReference type="Proteomes" id="UP001139179">
    <property type="component" value="Unassembled WGS sequence"/>
</dbReference>
<organism evidence="1 2">
    <name type="scientific">Halalkalibacter oceani</name>
    <dbReference type="NCBI Taxonomy" id="1653776"/>
    <lineage>
        <taxon>Bacteria</taxon>
        <taxon>Bacillati</taxon>
        <taxon>Bacillota</taxon>
        <taxon>Bacilli</taxon>
        <taxon>Bacillales</taxon>
        <taxon>Bacillaceae</taxon>
        <taxon>Halalkalibacter</taxon>
    </lineage>
</organism>
<gene>
    <name evidence="1" type="ORF">M3202_01190</name>
</gene>
<accession>A0A9X2ILB6</accession>
<proteinExistence type="predicted"/>
<evidence type="ECO:0000313" key="2">
    <source>
        <dbReference type="Proteomes" id="UP001139179"/>
    </source>
</evidence>
<dbReference type="InterPro" id="IPR025716">
    <property type="entry name" value="Post-transcriptional_regulator"/>
</dbReference>
<dbReference type="Pfam" id="PF13797">
    <property type="entry name" value="Post_transc_reg"/>
    <property type="match status" value="1"/>
</dbReference>
<dbReference type="RefSeq" id="WP_251221545.1">
    <property type="nucleotide sequence ID" value="NZ_JAMBOL010000001.1"/>
</dbReference>
<comment type="caution">
    <text evidence="1">The sequence shown here is derived from an EMBL/GenBank/DDBJ whole genome shotgun (WGS) entry which is preliminary data.</text>
</comment>
<reference evidence="1" key="1">
    <citation type="submission" date="2022-05" db="EMBL/GenBank/DDBJ databases">
        <title>Comparative Genomics of Spacecraft Associated Microbes.</title>
        <authorList>
            <person name="Tran M.T."/>
            <person name="Wright A."/>
            <person name="Seuylemezian A."/>
            <person name="Eisen J."/>
            <person name="Coil D."/>
        </authorList>
    </citation>
    <scope>NUCLEOTIDE SEQUENCE</scope>
    <source>
        <strain evidence="1">214.1.1</strain>
    </source>
</reference>
<dbReference type="AlphaFoldDB" id="A0A9X2ILB6"/>